<feature type="transmembrane region" description="Helical" evidence="5">
    <location>
        <begin position="144"/>
        <end position="162"/>
    </location>
</feature>
<evidence type="ECO:0000313" key="7">
    <source>
        <dbReference type="EMBL" id="HEH83199.1"/>
    </source>
</evidence>
<dbReference type="InterPro" id="IPR036443">
    <property type="entry name" value="Znf_RanBP2_sf"/>
</dbReference>
<reference evidence="7" key="1">
    <citation type="journal article" date="2020" name="mSystems">
        <title>Genome- and Community-Level Interaction Insights into Carbon Utilization and Element Cycling Functions of Hydrothermarchaeota in Hydrothermal Sediment.</title>
        <authorList>
            <person name="Zhou Z."/>
            <person name="Liu Y."/>
            <person name="Xu W."/>
            <person name="Pan J."/>
            <person name="Luo Z.H."/>
            <person name="Li M."/>
        </authorList>
    </citation>
    <scope>NUCLEOTIDE SEQUENCE [LARGE SCALE GENOMIC DNA]</scope>
    <source>
        <strain evidence="7">SpSt-246</strain>
    </source>
</reference>
<dbReference type="EMBL" id="DSKL01000380">
    <property type="protein sequence ID" value="HEH83199.1"/>
    <property type="molecule type" value="Genomic_DNA"/>
</dbReference>
<keyword evidence="3" id="KW-0862">Zinc</keyword>
<evidence type="ECO:0000259" key="6">
    <source>
        <dbReference type="PROSITE" id="PS50199"/>
    </source>
</evidence>
<organism evidence="7">
    <name type="scientific">Thermus islandicus</name>
    <dbReference type="NCBI Taxonomy" id="540988"/>
    <lineage>
        <taxon>Bacteria</taxon>
        <taxon>Thermotogati</taxon>
        <taxon>Deinococcota</taxon>
        <taxon>Deinococci</taxon>
        <taxon>Thermales</taxon>
        <taxon>Thermaceae</taxon>
        <taxon>Thermus</taxon>
    </lineage>
</organism>
<dbReference type="GO" id="GO:0008270">
    <property type="term" value="F:zinc ion binding"/>
    <property type="evidence" value="ECO:0007669"/>
    <property type="project" value="UniProtKB-KW"/>
</dbReference>
<keyword evidence="5" id="KW-0812">Transmembrane</keyword>
<feature type="transmembrane region" description="Helical" evidence="5">
    <location>
        <begin position="183"/>
        <end position="206"/>
    </location>
</feature>
<dbReference type="AlphaFoldDB" id="A0A7C2C2E4"/>
<evidence type="ECO:0000256" key="4">
    <source>
        <dbReference type="SAM" id="MobiDB-lite"/>
    </source>
</evidence>
<accession>A0A7C2C2E4</accession>
<evidence type="ECO:0000256" key="1">
    <source>
        <dbReference type="ARBA" id="ARBA00022723"/>
    </source>
</evidence>
<dbReference type="InterPro" id="IPR001876">
    <property type="entry name" value="Znf_RanBP2"/>
</dbReference>
<evidence type="ECO:0000256" key="5">
    <source>
        <dbReference type="SAM" id="Phobius"/>
    </source>
</evidence>
<proteinExistence type="predicted"/>
<gene>
    <name evidence="7" type="ORF">ENP73_09640</name>
</gene>
<feature type="transmembrane region" description="Helical" evidence="5">
    <location>
        <begin position="119"/>
        <end position="138"/>
    </location>
</feature>
<keyword evidence="1" id="KW-0479">Metal-binding</keyword>
<evidence type="ECO:0000256" key="3">
    <source>
        <dbReference type="ARBA" id="ARBA00022833"/>
    </source>
</evidence>
<feature type="domain" description="RanBP2-type" evidence="6">
    <location>
        <begin position="47"/>
        <end position="81"/>
    </location>
</feature>
<dbReference type="PROSITE" id="PS50199">
    <property type="entry name" value="ZF_RANBP2_2"/>
    <property type="match status" value="1"/>
</dbReference>
<evidence type="ECO:0000256" key="2">
    <source>
        <dbReference type="ARBA" id="ARBA00022771"/>
    </source>
</evidence>
<keyword evidence="5" id="KW-0472">Membrane</keyword>
<feature type="region of interest" description="Disordered" evidence="4">
    <location>
        <begin position="32"/>
        <end position="52"/>
    </location>
</feature>
<keyword evidence="5" id="KW-1133">Transmembrane helix</keyword>
<dbReference type="PROSITE" id="PS01358">
    <property type="entry name" value="ZF_RANBP2_1"/>
    <property type="match status" value="1"/>
</dbReference>
<comment type="caution">
    <text evidence="7">The sequence shown here is derived from an EMBL/GenBank/DDBJ whole genome shotgun (WGS) entry which is preliminary data.</text>
</comment>
<protein>
    <recommendedName>
        <fullName evidence="6">RanBP2-type domain-containing protein</fullName>
    </recommendedName>
</protein>
<dbReference type="SUPFAM" id="SSF90209">
    <property type="entry name" value="Ran binding protein zinc finger-like"/>
    <property type="match status" value="1"/>
</dbReference>
<name>A0A7C2C2E4_9DEIN</name>
<keyword evidence="2" id="KW-0863">Zinc-finger</keyword>
<sequence>MSAEHRCPHCGALVAADAEWCGQCLLPLRAPEPEPEPQARAPVRPAREGGRSEPTWACPTCEHENPIALERCEVCGTPFARLFTEPEPEMRIPASSAMAWSLAWPGLGHYRAGRRIDGVARMVLFAWTFGTVLVLLVSRAGLGRGAPLLGLYAVASLGLYVLSAVDARRVAAGEEPVVGSRPLLWASVALVVLSIVLATLLTLPVARGG</sequence>